<sequence>MYYPKYFLAAGSFEFKLLIVPLLQIIMFGMGSQMSLSDFAGVIKMPKGVIAGVICQFTLMPLMGITIASMFNFPPEIAAGIVLVGSSPSGLASNVMSFIAKANLALSVTLTAFATLLSPLLTPFLMKTLAGQFIEVDFWSMMLDIFNMVILPIIAGLIFNIFSISKVSFKGRITQLISYLLIIVLKNFIAFQTSDISFIFFLKGIGTDIFWFMLLPYLGTFVFKYFAKGNKEWLNKALAFISMLGIGIIITIITAAGRDSLLEVGLLLILACFIHNMFGYGLGYTIARFVLRMNEQDCRTIALEVGMQNGGLASGLALQMGKVATVGLAPAVFGPMMNITGSSLATWWRNKKTGIQKNNHQKNK</sequence>
<evidence type="ECO:0000256" key="3">
    <source>
        <dbReference type="ARBA" id="ARBA00022989"/>
    </source>
</evidence>
<feature type="transmembrane region" description="Helical" evidence="5">
    <location>
        <begin position="104"/>
        <end position="125"/>
    </location>
</feature>
<evidence type="ECO:0000256" key="4">
    <source>
        <dbReference type="ARBA" id="ARBA00023136"/>
    </source>
</evidence>
<dbReference type="GO" id="GO:0016020">
    <property type="term" value="C:membrane"/>
    <property type="evidence" value="ECO:0007669"/>
    <property type="project" value="UniProtKB-SubCell"/>
</dbReference>
<dbReference type="PANTHER" id="PTHR10361">
    <property type="entry name" value="SODIUM-BILE ACID COTRANSPORTER"/>
    <property type="match status" value="1"/>
</dbReference>
<evidence type="ECO:0000256" key="2">
    <source>
        <dbReference type="ARBA" id="ARBA00022692"/>
    </source>
</evidence>
<feature type="transmembrane region" description="Helical" evidence="5">
    <location>
        <begin position="238"/>
        <end position="258"/>
    </location>
</feature>
<feature type="transmembrane region" description="Helical" evidence="5">
    <location>
        <begin position="145"/>
        <end position="164"/>
    </location>
</feature>
<keyword evidence="4 5" id="KW-0472">Membrane</keyword>
<name>A0A6I6JYU2_9BACT</name>
<evidence type="ECO:0000313" key="6">
    <source>
        <dbReference type="EMBL" id="QGY48155.1"/>
    </source>
</evidence>
<dbReference type="Pfam" id="PF01758">
    <property type="entry name" value="SBF"/>
    <property type="match status" value="1"/>
</dbReference>
<dbReference type="PANTHER" id="PTHR10361:SF28">
    <property type="entry name" value="P3 PROTEIN-RELATED"/>
    <property type="match status" value="1"/>
</dbReference>
<reference evidence="6 7" key="1">
    <citation type="submission" date="2019-11" db="EMBL/GenBank/DDBJ databases">
        <authorList>
            <person name="Zheng R.K."/>
            <person name="Sun C.M."/>
        </authorList>
    </citation>
    <scope>NUCLEOTIDE SEQUENCE [LARGE SCALE GENOMIC DNA]</scope>
    <source>
        <strain evidence="6 7">WC007</strain>
    </source>
</reference>
<keyword evidence="3 5" id="KW-1133">Transmembrane helix</keyword>
<dbReference type="KEGG" id="mcos:GM418_18560"/>
<accession>A0A6I6JYU2</accession>
<evidence type="ECO:0000256" key="5">
    <source>
        <dbReference type="SAM" id="Phobius"/>
    </source>
</evidence>
<proteinExistence type="predicted"/>
<feature type="transmembrane region" description="Helical" evidence="5">
    <location>
        <begin position="6"/>
        <end position="28"/>
    </location>
</feature>
<comment type="subcellular location">
    <subcellularLocation>
        <location evidence="1">Membrane</location>
        <topology evidence="1">Multi-pass membrane protein</topology>
    </subcellularLocation>
</comment>
<feature type="transmembrane region" description="Helical" evidence="5">
    <location>
        <begin position="264"/>
        <end position="287"/>
    </location>
</feature>
<dbReference type="Gene3D" id="1.20.1530.20">
    <property type="match status" value="2"/>
</dbReference>
<dbReference type="AlphaFoldDB" id="A0A6I6JYU2"/>
<dbReference type="Proteomes" id="UP000428260">
    <property type="component" value="Chromosome"/>
</dbReference>
<feature type="transmembrane region" description="Helical" evidence="5">
    <location>
        <begin position="176"/>
        <end position="203"/>
    </location>
</feature>
<evidence type="ECO:0000256" key="1">
    <source>
        <dbReference type="ARBA" id="ARBA00004141"/>
    </source>
</evidence>
<evidence type="ECO:0000313" key="7">
    <source>
        <dbReference type="Proteomes" id="UP000428260"/>
    </source>
</evidence>
<protein>
    <submittedName>
        <fullName evidence="6">Bile acid:sodium symporter family protein</fullName>
    </submittedName>
</protein>
<dbReference type="InterPro" id="IPR038770">
    <property type="entry name" value="Na+/solute_symporter_sf"/>
</dbReference>
<dbReference type="InterPro" id="IPR002657">
    <property type="entry name" value="BilAc:Na_symport/Acr3"/>
</dbReference>
<dbReference type="InterPro" id="IPR004710">
    <property type="entry name" value="Bilac:Na_transpt"/>
</dbReference>
<organism evidence="6 7">
    <name type="scientific">Maribellus comscasis</name>
    <dbReference type="NCBI Taxonomy" id="2681766"/>
    <lineage>
        <taxon>Bacteria</taxon>
        <taxon>Pseudomonadati</taxon>
        <taxon>Bacteroidota</taxon>
        <taxon>Bacteroidia</taxon>
        <taxon>Marinilabiliales</taxon>
        <taxon>Prolixibacteraceae</taxon>
        <taxon>Maribellus</taxon>
    </lineage>
</organism>
<gene>
    <name evidence="6" type="ORF">GM418_18560</name>
</gene>
<feature type="transmembrane region" description="Helical" evidence="5">
    <location>
        <begin position="209"/>
        <end position="226"/>
    </location>
</feature>
<keyword evidence="7" id="KW-1185">Reference proteome</keyword>
<dbReference type="EMBL" id="CP046401">
    <property type="protein sequence ID" value="QGY48155.1"/>
    <property type="molecule type" value="Genomic_DNA"/>
</dbReference>
<keyword evidence="2 5" id="KW-0812">Transmembrane</keyword>
<feature type="transmembrane region" description="Helical" evidence="5">
    <location>
        <begin position="49"/>
        <end position="71"/>
    </location>
</feature>